<evidence type="ECO:0000313" key="3">
    <source>
        <dbReference type="Proteomes" id="UP000886523"/>
    </source>
</evidence>
<dbReference type="EMBL" id="MU128997">
    <property type="protein sequence ID" value="KAF9511710.1"/>
    <property type="molecule type" value="Genomic_DNA"/>
</dbReference>
<accession>A0A9P6AUK4</accession>
<comment type="caution">
    <text evidence="2">The sequence shown here is derived from an EMBL/GenBank/DDBJ whole genome shotgun (WGS) entry which is preliminary data.</text>
</comment>
<sequence>MAPSQGVSTPSRLCHRFQPKVNASPLPLDLNLALLLLSCIIVRGTGDHRGRRQGSRASFSGMLVRINLRPRRLEKTPPGPRVRTPRLFGRQSSTSSSGMTTSSSTSGSDRWMYCSFSLHCSLGSSPRS</sequence>
<evidence type="ECO:0000256" key="1">
    <source>
        <dbReference type="SAM" id="MobiDB-lite"/>
    </source>
</evidence>
<dbReference type="AlphaFoldDB" id="A0A9P6AUK4"/>
<reference evidence="2" key="1">
    <citation type="journal article" date="2020" name="Nat. Commun.">
        <title>Large-scale genome sequencing of mycorrhizal fungi provides insights into the early evolution of symbiotic traits.</title>
        <authorList>
            <person name="Miyauchi S."/>
            <person name="Kiss E."/>
            <person name="Kuo A."/>
            <person name="Drula E."/>
            <person name="Kohler A."/>
            <person name="Sanchez-Garcia M."/>
            <person name="Morin E."/>
            <person name="Andreopoulos B."/>
            <person name="Barry K.W."/>
            <person name="Bonito G."/>
            <person name="Buee M."/>
            <person name="Carver A."/>
            <person name="Chen C."/>
            <person name="Cichocki N."/>
            <person name="Clum A."/>
            <person name="Culley D."/>
            <person name="Crous P.W."/>
            <person name="Fauchery L."/>
            <person name="Girlanda M."/>
            <person name="Hayes R.D."/>
            <person name="Keri Z."/>
            <person name="LaButti K."/>
            <person name="Lipzen A."/>
            <person name="Lombard V."/>
            <person name="Magnuson J."/>
            <person name="Maillard F."/>
            <person name="Murat C."/>
            <person name="Nolan M."/>
            <person name="Ohm R.A."/>
            <person name="Pangilinan J."/>
            <person name="Pereira M.F."/>
            <person name="Perotto S."/>
            <person name="Peter M."/>
            <person name="Pfister S."/>
            <person name="Riley R."/>
            <person name="Sitrit Y."/>
            <person name="Stielow J.B."/>
            <person name="Szollosi G."/>
            <person name="Zifcakova L."/>
            <person name="Stursova M."/>
            <person name="Spatafora J.W."/>
            <person name="Tedersoo L."/>
            <person name="Vaario L.M."/>
            <person name="Yamada A."/>
            <person name="Yan M."/>
            <person name="Wang P."/>
            <person name="Xu J."/>
            <person name="Bruns T."/>
            <person name="Baldrian P."/>
            <person name="Vilgalys R."/>
            <person name="Dunand C."/>
            <person name="Henrissat B."/>
            <person name="Grigoriev I.V."/>
            <person name="Hibbett D."/>
            <person name="Nagy L.G."/>
            <person name="Martin F.M."/>
        </authorList>
    </citation>
    <scope>NUCLEOTIDE SEQUENCE</scope>
    <source>
        <strain evidence="2">UP504</strain>
    </source>
</reference>
<gene>
    <name evidence="2" type="ORF">BS47DRAFT_1147675</name>
</gene>
<feature type="region of interest" description="Disordered" evidence="1">
    <location>
        <begin position="68"/>
        <end position="108"/>
    </location>
</feature>
<protein>
    <submittedName>
        <fullName evidence="2">Uncharacterized protein</fullName>
    </submittedName>
</protein>
<proteinExistence type="predicted"/>
<keyword evidence="3" id="KW-1185">Reference proteome</keyword>
<dbReference type="Proteomes" id="UP000886523">
    <property type="component" value="Unassembled WGS sequence"/>
</dbReference>
<name>A0A9P6AUK4_9AGAM</name>
<feature type="compositionally biased region" description="Low complexity" evidence="1">
    <location>
        <begin position="92"/>
        <end position="108"/>
    </location>
</feature>
<organism evidence="2 3">
    <name type="scientific">Hydnum rufescens UP504</name>
    <dbReference type="NCBI Taxonomy" id="1448309"/>
    <lineage>
        <taxon>Eukaryota</taxon>
        <taxon>Fungi</taxon>
        <taxon>Dikarya</taxon>
        <taxon>Basidiomycota</taxon>
        <taxon>Agaricomycotina</taxon>
        <taxon>Agaricomycetes</taxon>
        <taxon>Cantharellales</taxon>
        <taxon>Hydnaceae</taxon>
        <taxon>Hydnum</taxon>
    </lineage>
</organism>
<evidence type="ECO:0000313" key="2">
    <source>
        <dbReference type="EMBL" id="KAF9511710.1"/>
    </source>
</evidence>